<accession>A0AA41WE89</accession>
<evidence type="ECO:0000313" key="2">
    <source>
        <dbReference type="Proteomes" id="UP001165306"/>
    </source>
</evidence>
<proteinExistence type="predicted"/>
<gene>
    <name evidence="1" type="ORF">NET02_07380</name>
</gene>
<dbReference type="AlphaFoldDB" id="A0AA41WE89"/>
<dbReference type="RefSeq" id="WP_284056740.1">
    <property type="nucleotide sequence ID" value="NZ_JAMSLR010000004.1"/>
</dbReference>
<organism evidence="1 2">
    <name type="scientific">Thermalbibacter longus</name>
    <dbReference type="NCBI Taxonomy" id="2951981"/>
    <lineage>
        <taxon>Bacteria</taxon>
        <taxon>Pseudomonadati</taxon>
        <taxon>Thermomicrobiota</taxon>
        <taxon>Thermomicrobia</taxon>
        <taxon>Thermomicrobiales</taxon>
        <taxon>Thermomicrobiaceae</taxon>
        <taxon>Thermalbibacter</taxon>
    </lineage>
</organism>
<name>A0AA41WE89_9BACT</name>
<comment type="caution">
    <text evidence="1">The sequence shown here is derived from an EMBL/GenBank/DDBJ whole genome shotgun (WGS) entry which is preliminary data.</text>
</comment>
<dbReference type="EMBL" id="JAMSLR010000004">
    <property type="protein sequence ID" value="MCM8748959.1"/>
    <property type="molecule type" value="Genomic_DNA"/>
</dbReference>
<dbReference type="Proteomes" id="UP001165306">
    <property type="component" value="Unassembled WGS sequence"/>
</dbReference>
<protein>
    <submittedName>
        <fullName evidence="1">Uncharacterized protein</fullName>
    </submittedName>
</protein>
<reference evidence="1" key="1">
    <citation type="submission" date="2022-06" db="EMBL/GenBank/DDBJ databases">
        <title>CFH 74404 Thermomicrobiaceae sp.</title>
        <authorList>
            <person name="Ming H."/>
            <person name="Li W.-J."/>
            <person name="Zhao Z."/>
        </authorList>
    </citation>
    <scope>NUCLEOTIDE SEQUENCE</scope>
    <source>
        <strain evidence="1">CFH 74404</strain>
    </source>
</reference>
<sequence>MIFNTPERVATLTRRYQGERFPDGRPHVPGDLLERMWLVTTKEAWAVLRRGR</sequence>
<keyword evidence="2" id="KW-1185">Reference proteome</keyword>
<evidence type="ECO:0000313" key="1">
    <source>
        <dbReference type="EMBL" id="MCM8748959.1"/>
    </source>
</evidence>